<evidence type="ECO:0000313" key="4">
    <source>
        <dbReference type="EMBL" id="MDI3408243.1"/>
    </source>
</evidence>
<protein>
    <submittedName>
        <fullName evidence="4">Alpha/beta hydrolase</fullName>
    </submittedName>
</protein>
<evidence type="ECO:0000313" key="5">
    <source>
        <dbReference type="Proteomes" id="UP001223978"/>
    </source>
</evidence>
<feature type="region of interest" description="Disordered" evidence="1">
    <location>
        <begin position="30"/>
        <end position="55"/>
    </location>
</feature>
<evidence type="ECO:0000256" key="1">
    <source>
        <dbReference type="SAM" id="MobiDB-lite"/>
    </source>
</evidence>
<dbReference type="RefSeq" id="WP_282546205.1">
    <property type="nucleotide sequence ID" value="NZ_JASCIQ010000043.1"/>
</dbReference>
<feature type="chain" id="PRO_5046390563" evidence="2">
    <location>
        <begin position="18"/>
        <end position="372"/>
    </location>
</feature>
<comment type="caution">
    <text evidence="4">The sequence shown here is derived from an EMBL/GenBank/DDBJ whole genome shotgun (WGS) entry which is preliminary data.</text>
</comment>
<keyword evidence="2" id="KW-0732">Signal</keyword>
<evidence type="ECO:0000259" key="3">
    <source>
        <dbReference type="Pfam" id="PF06259"/>
    </source>
</evidence>
<keyword evidence="4" id="KW-0378">Hydrolase</keyword>
<accession>A0ABT6SJ69</accession>
<proteinExistence type="predicted"/>
<feature type="compositionally biased region" description="Basic and acidic residues" evidence="1">
    <location>
        <begin position="37"/>
        <end position="48"/>
    </location>
</feature>
<dbReference type="GO" id="GO:0016787">
    <property type="term" value="F:hydrolase activity"/>
    <property type="evidence" value="ECO:0007669"/>
    <property type="project" value="UniProtKB-KW"/>
</dbReference>
<dbReference type="EMBL" id="JASCIQ010000043">
    <property type="protein sequence ID" value="MDI3408243.1"/>
    <property type="molecule type" value="Genomic_DNA"/>
</dbReference>
<reference evidence="4 5" key="1">
    <citation type="submission" date="2023-05" db="EMBL/GenBank/DDBJ databases">
        <title>Draft genome sequence of Streptomyces sp. B-S-A6 isolated from a cave soil in Thailand.</title>
        <authorList>
            <person name="Chamroensaksri N."/>
            <person name="Muangham S."/>
        </authorList>
    </citation>
    <scope>NUCLEOTIDE SEQUENCE [LARGE SCALE GENOMIC DNA]</scope>
    <source>
        <strain evidence="4 5">B-S-A6</strain>
    </source>
</reference>
<sequence>MLAAVLTAAVVAGSAGWAVGSEQQAVTGPLPGAGAWRADRAPDLHGRPLPDPATASPARIAEFFAGLSEPQRQALAERHALVVGNLDGAPPALRYAANSRALRQERAGQLARAADPRLPDQDRAAARARAERYAELAGPGRRILAFDPRGRGQVAEVYGDLTAAEHIAVIVPGSDIDLNTFDRTKDRYGTPAGMARSLYAATAGHRTAGHRTAVIAWAGYTTPVGLGPDAATGRLAEAGAPRLARLAQGLVAAGRPRPALFCHSYGSVVCGLAAPDAPAADLVVAGSPGMRVDRAAELRTGARVWAAKNADDWIDDVPHIRLLGLGHGADPADPAFGARPVPTARAQGHTGYFAPGTDSLRAFAEIAVGSAH</sequence>
<organism evidence="4 5">
    <name type="scientific">Streptomyces cavernicola</name>
    <dbReference type="NCBI Taxonomy" id="3043613"/>
    <lineage>
        <taxon>Bacteria</taxon>
        <taxon>Bacillati</taxon>
        <taxon>Actinomycetota</taxon>
        <taxon>Actinomycetes</taxon>
        <taxon>Kitasatosporales</taxon>
        <taxon>Streptomycetaceae</taxon>
        <taxon>Streptomyces</taxon>
    </lineage>
</organism>
<keyword evidence="5" id="KW-1185">Reference proteome</keyword>
<evidence type="ECO:0000256" key="2">
    <source>
        <dbReference type="SAM" id="SignalP"/>
    </source>
</evidence>
<name>A0ABT6SJ69_9ACTN</name>
<dbReference type="SUPFAM" id="SSF53474">
    <property type="entry name" value="alpha/beta-Hydrolases"/>
    <property type="match status" value="1"/>
</dbReference>
<dbReference type="Proteomes" id="UP001223978">
    <property type="component" value="Unassembled WGS sequence"/>
</dbReference>
<gene>
    <name evidence="4" type="ORF">QIS96_31045</name>
</gene>
<dbReference type="Pfam" id="PF06259">
    <property type="entry name" value="Abhydrolase_8"/>
    <property type="match status" value="1"/>
</dbReference>
<dbReference type="InterPro" id="IPR010427">
    <property type="entry name" value="DUF1023"/>
</dbReference>
<feature type="signal peptide" evidence="2">
    <location>
        <begin position="1"/>
        <end position="17"/>
    </location>
</feature>
<feature type="domain" description="DUF1023" evidence="3">
    <location>
        <begin position="147"/>
        <end position="320"/>
    </location>
</feature>
<dbReference type="InterPro" id="IPR029058">
    <property type="entry name" value="AB_hydrolase_fold"/>
</dbReference>